<dbReference type="EMBL" id="VVIW01000003">
    <property type="protein sequence ID" value="NHZ39973.1"/>
    <property type="molecule type" value="Genomic_DNA"/>
</dbReference>
<keyword evidence="1" id="KW-0472">Membrane</keyword>
<evidence type="ECO:0000313" key="3">
    <source>
        <dbReference type="Proteomes" id="UP000819052"/>
    </source>
</evidence>
<gene>
    <name evidence="2" type="ORF">F1609_07340</name>
</gene>
<proteinExistence type="predicted"/>
<sequence length="71" mass="8031">MLLNVVKQVLRKNWMLPFAVALPFALASYFRTGAVDWPYTLFLLAAPFAGLLLIKVPIEYHAARKRLSAAR</sequence>
<evidence type="ECO:0000313" key="2">
    <source>
        <dbReference type="EMBL" id="NHZ39973.1"/>
    </source>
</evidence>
<accession>A0ABX0LYN3</accession>
<dbReference type="Proteomes" id="UP000819052">
    <property type="component" value="Unassembled WGS sequence"/>
</dbReference>
<reference evidence="2 3" key="1">
    <citation type="submission" date="2019-09" db="EMBL/GenBank/DDBJ databases">
        <title>Taxonomy of Antarctic Massilia spp.: description of Massilia rubra sp. nov., Massilia aquatica sp. nov., Massilia mucilaginosa sp. nov., Massilia frigida sp. nov. isolated from streams, lakes and regoliths.</title>
        <authorList>
            <person name="Holochova P."/>
            <person name="Sedlacek I."/>
            <person name="Kralova S."/>
            <person name="Maslanova I."/>
            <person name="Busse H.-J."/>
            <person name="Stankova E."/>
            <person name="Vrbovska V."/>
            <person name="Kovarovic V."/>
            <person name="Bartak M."/>
            <person name="Svec P."/>
            <person name="Pantucek R."/>
        </authorList>
    </citation>
    <scope>NUCLEOTIDE SEQUENCE [LARGE SCALE GENOMIC DNA]</scope>
    <source>
        <strain evidence="2 3">CCM 8693</strain>
    </source>
</reference>
<feature type="transmembrane region" description="Helical" evidence="1">
    <location>
        <begin position="12"/>
        <end position="31"/>
    </location>
</feature>
<keyword evidence="3" id="KW-1185">Reference proteome</keyword>
<keyword evidence="1" id="KW-1133">Transmembrane helix</keyword>
<feature type="transmembrane region" description="Helical" evidence="1">
    <location>
        <begin position="37"/>
        <end position="58"/>
    </location>
</feature>
<dbReference type="RefSeq" id="WP_167075833.1">
    <property type="nucleotide sequence ID" value="NZ_VVIW01000003.1"/>
</dbReference>
<organism evidence="2 3">
    <name type="scientific">Massilia aquatica</name>
    <dbReference type="NCBI Taxonomy" id="2609000"/>
    <lineage>
        <taxon>Bacteria</taxon>
        <taxon>Pseudomonadati</taxon>
        <taxon>Pseudomonadota</taxon>
        <taxon>Betaproteobacteria</taxon>
        <taxon>Burkholderiales</taxon>
        <taxon>Oxalobacteraceae</taxon>
        <taxon>Telluria group</taxon>
        <taxon>Massilia</taxon>
    </lineage>
</organism>
<keyword evidence="1" id="KW-0812">Transmembrane</keyword>
<protein>
    <submittedName>
        <fullName evidence="2">Uncharacterized protein</fullName>
    </submittedName>
</protein>
<name>A0ABX0LYN3_9BURK</name>
<evidence type="ECO:0000256" key="1">
    <source>
        <dbReference type="SAM" id="Phobius"/>
    </source>
</evidence>
<comment type="caution">
    <text evidence="2">The sequence shown here is derived from an EMBL/GenBank/DDBJ whole genome shotgun (WGS) entry which is preliminary data.</text>
</comment>